<dbReference type="Gene3D" id="3.90.230.10">
    <property type="entry name" value="Creatinase/methionine aminopeptidase superfamily"/>
    <property type="match status" value="1"/>
</dbReference>
<accession>A0AAV1IHK0</accession>
<dbReference type="SUPFAM" id="SSF53092">
    <property type="entry name" value="Creatinase/prolidase N-terminal domain"/>
    <property type="match status" value="2"/>
</dbReference>
<dbReference type="GO" id="GO:0046872">
    <property type="term" value="F:metal ion binding"/>
    <property type="evidence" value="ECO:0007669"/>
    <property type="project" value="UniProtKB-KW"/>
</dbReference>
<gene>
    <name evidence="10" type="ORF">CVIRNUC_010025</name>
</gene>
<dbReference type="CDD" id="cd01085">
    <property type="entry name" value="APP"/>
    <property type="match status" value="1"/>
</dbReference>
<dbReference type="InterPro" id="IPR032416">
    <property type="entry name" value="Peptidase_M24_C"/>
</dbReference>
<dbReference type="Pfam" id="PF16188">
    <property type="entry name" value="Peptidase_M24_C"/>
    <property type="match status" value="1"/>
</dbReference>
<evidence type="ECO:0000256" key="1">
    <source>
        <dbReference type="ARBA" id="ARBA00001936"/>
    </source>
</evidence>
<keyword evidence="4" id="KW-0378">Hydrolase</keyword>
<evidence type="ECO:0000256" key="3">
    <source>
        <dbReference type="ARBA" id="ARBA00022723"/>
    </source>
</evidence>
<dbReference type="InterPro" id="IPR000994">
    <property type="entry name" value="Pept_M24"/>
</dbReference>
<evidence type="ECO:0000259" key="8">
    <source>
        <dbReference type="Pfam" id="PF01321"/>
    </source>
</evidence>
<dbReference type="EMBL" id="CAUYUE010000015">
    <property type="protein sequence ID" value="CAK0786811.1"/>
    <property type="molecule type" value="Genomic_DNA"/>
</dbReference>
<feature type="domain" description="Peptidase M24" evidence="7">
    <location>
        <begin position="415"/>
        <end position="631"/>
    </location>
</feature>
<evidence type="ECO:0000256" key="5">
    <source>
        <dbReference type="ARBA" id="ARBA00023211"/>
    </source>
</evidence>
<dbReference type="AlphaFoldDB" id="A0AAV1IHK0"/>
<dbReference type="InterPro" id="IPR000587">
    <property type="entry name" value="Creatinase_N"/>
</dbReference>
<feature type="region of interest" description="Disordered" evidence="6">
    <location>
        <begin position="373"/>
        <end position="393"/>
    </location>
</feature>
<dbReference type="SUPFAM" id="SSF55920">
    <property type="entry name" value="Creatinase/aminopeptidase"/>
    <property type="match status" value="1"/>
</dbReference>
<dbReference type="InterPro" id="IPR033740">
    <property type="entry name" value="Pept_M24B"/>
</dbReference>
<dbReference type="GO" id="GO:0070006">
    <property type="term" value="F:metalloaminopeptidase activity"/>
    <property type="evidence" value="ECO:0007669"/>
    <property type="project" value="InterPro"/>
</dbReference>
<dbReference type="InterPro" id="IPR050422">
    <property type="entry name" value="X-Pro_aminopeptidase_P"/>
</dbReference>
<protein>
    <submittedName>
        <fullName evidence="10">Uncharacterized protein</fullName>
    </submittedName>
</protein>
<organism evidence="10 11">
    <name type="scientific">Coccomyxa viridis</name>
    <dbReference type="NCBI Taxonomy" id="1274662"/>
    <lineage>
        <taxon>Eukaryota</taxon>
        <taxon>Viridiplantae</taxon>
        <taxon>Chlorophyta</taxon>
        <taxon>core chlorophytes</taxon>
        <taxon>Trebouxiophyceae</taxon>
        <taxon>Trebouxiophyceae incertae sedis</taxon>
        <taxon>Coccomyxaceae</taxon>
        <taxon>Coccomyxa</taxon>
    </lineage>
</organism>
<dbReference type="Pfam" id="PF01321">
    <property type="entry name" value="Creatinase_N"/>
    <property type="match status" value="1"/>
</dbReference>
<feature type="domain" description="Creatinase N-terminal" evidence="8">
    <location>
        <begin position="87"/>
        <end position="219"/>
    </location>
</feature>
<feature type="domain" description="Peptidase M24 C-terminal" evidence="9">
    <location>
        <begin position="642"/>
        <end position="702"/>
    </location>
</feature>
<dbReference type="PANTHER" id="PTHR43763:SF6">
    <property type="entry name" value="XAA-PRO AMINOPEPTIDASE 1"/>
    <property type="match status" value="1"/>
</dbReference>
<evidence type="ECO:0000256" key="6">
    <source>
        <dbReference type="SAM" id="MobiDB-lite"/>
    </source>
</evidence>
<evidence type="ECO:0000313" key="10">
    <source>
        <dbReference type="EMBL" id="CAK0786811.1"/>
    </source>
</evidence>
<evidence type="ECO:0000259" key="7">
    <source>
        <dbReference type="Pfam" id="PF00557"/>
    </source>
</evidence>
<dbReference type="Proteomes" id="UP001314263">
    <property type="component" value="Unassembled WGS sequence"/>
</dbReference>
<dbReference type="GO" id="GO:0005737">
    <property type="term" value="C:cytoplasm"/>
    <property type="evidence" value="ECO:0007669"/>
    <property type="project" value="UniProtKB-ARBA"/>
</dbReference>
<sequence length="713" mass="77371">MRLIPCLLSSQGLIVAPRLCLCKLSATWALPTVNSRKNHIRLQCSGTRGGRSPVTASAVPSSIEEMPKKAAKDSNGAPAAADAHDERVAGLRMEMAKHNVQAYIVPSEDPHMSEYAPSSMERRHFISRFTGSAGTAVITTDAAALWTDGRYFLQAGEQLGPDWTLMKAGTEGCPEIPQWLASDLAEPGRVGIDPYLHTMRDARTLKKELEEAGKALVPILEGNLVDAVWGSVQPKPPATSLRPHKLEFAGQSVAEKVAEMQKKLEDEKADALLVTALDEVAWFLNLRGSDVSYNPVFLSYVLLTKEDATLYVDQQKVTDEVAAHLKDGGVTVKPYDAMLDDVRQLASSGQKLWADPAKVSFAISTAAEEAAAAAQKPASKKRARPSGNVPKGLFLEKPSPLSFAKAIKNEAELDGMREAHLRDSAALADTLHHLEQEIAAGRTLSEVDVDDYLTGRRAAQGGFIEPSFPTIAGSGPHGAIIHYRAQPGTCGTVSASQLLLVDSGGQYDCGTTDVTRTFHLGEPTKHQRVCFTRVLQGHIALDQAVFPSGTPGLALDTLARAPLWSMGLNYRHGTGHGVGAALNVHEGPQSISHRYQNTTPLKAGMVVSNEPGYYEDGEFGIRIENLLIIKEAETPFRFGDAPYLSFERLTMCPLQRKMIDLEVLSKSEVEWVNAYHREVWEKASPRMSGAVLEWLRENTAPLKVPTPQVAAMA</sequence>
<dbReference type="Pfam" id="PF00557">
    <property type="entry name" value="Peptidase_M24"/>
    <property type="match status" value="1"/>
</dbReference>
<name>A0AAV1IHK0_9CHLO</name>
<evidence type="ECO:0000256" key="4">
    <source>
        <dbReference type="ARBA" id="ARBA00022801"/>
    </source>
</evidence>
<comment type="cofactor">
    <cofactor evidence="1">
        <name>Mn(2+)</name>
        <dbReference type="ChEBI" id="CHEBI:29035"/>
    </cofactor>
</comment>
<evidence type="ECO:0000313" key="11">
    <source>
        <dbReference type="Proteomes" id="UP001314263"/>
    </source>
</evidence>
<dbReference type="InterPro" id="IPR029149">
    <property type="entry name" value="Creatin/AminoP/Spt16_N"/>
</dbReference>
<comment type="caution">
    <text evidence="10">The sequence shown here is derived from an EMBL/GenBank/DDBJ whole genome shotgun (WGS) entry which is preliminary data.</text>
</comment>
<proteinExistence type="inferred from homology"/>
<dbReference type="PANTHER" id="PTHR43763">
    <property type="entry name" value="XAA-PRO AMINOPEPTIDASE 1"/>
    <property type="match status" value="1"/>
</dbReference>
<dbReference type="Pfam" id="PF16189">
    <property type="entry name" value="Creatinase_N_2"/>
    <property type="match status" value="1"/>
</dbReference>
<evidence type="ECO:0000259" key="9">
    <source>
        <dbReference type="Pfam" id="PF16188"/>
    </source>
</evidence>
<evidence type="ECO:0000256" key="2">
    <source>
        <dbReference type="ARBA" id="ARBA00008766"/>
    </source>
</evidence>
<keyword evidence="11" id="KW-1185">Reference proteome</keyword>
<dbReference type="FunFam" id="3.40.350.10:FF:000003">
    <property type="entry name" value="Xaa-pro aminopeptidase P"/>
    <property type="match status" value="1"/>
</dbReference>
<comment type="similarity">
    <text evidence="2">Belongs to the peptidase M24B family.</text>
</comment>
<keyword evidence="3" id="KW-0479">Metal-binding</keyword>
<reference evidence="10 11" key="1">
    <citation type="submission" date="2023-10" db="EMBL/GenBank/DDBJ databases">
        <authorList>
            <person name="Maclean D."/>
            <person name="Macfadyen A."/>
        </authorList>
    </citation>
    <scope>NUCLEOTIDE SEQUENCE [LARGE SCALE GENOMIC DNA]</scope>
</reference>
<dbReference type="Gene3D" id="3.40.350.10">
    <property type="entry name" value="Creatinase/prolidase N-terminal domain"/>
    <property type="match status" value="2"/>
</dbReference>
<dbReference type="FunFam" id="3.90.230.10:FF:000007">
    <property type="entry name" value="Xaa-Pro aminopeptidase P"/>
    <property type="match status" value="1"/>
</dbReference>
<keyword evidence="5" id="KW-0464">Manganese</keyword>
<dbReference type="InterPro" id="IPR036005">
    <property type="entry name" value="Creatinase/aminopeptidase-like"/>
</dbReference>